<evidence type="ECO:0000259" key="5">
    <source>
        <dbReference type="PROSITE" id="PS50949"/>
    </source>
</evidence>
<dbReference type="Proteomes" id="UP000000845">
    <property type="component" value="Chromosome"/>
</dbReference>
<dbReference type="InterPro" id="IPR036390">
    <property type="entry name" value="WH_DNA-bd_sf"/>
</dbReference>
<dbReference type="SMART" id="SM00866">
    <property type="entry name" value="UTRA"/>
    <property type="match status" value="1"/>
</dbReference>
<sequence length="239" mass="27791">MKKYLAISKDIREKIFNKTYKQGMKLPYEYELCEEYKCNKQTMKKALEILVSEGLIIRRRGAGTFVKNTVNTEGTPELTYGHYIKGFTKHFTSLGEVETKVLQFNVIPSDRETADKLKIKKGDFVYCIERVRKVNGIPHVIELMYMPISVITNLRQEDVEGSIYTYIEDELGKKIQGSNQLIKAYPSNEHDQSNLGLEKNEPIVEVEKTAYLTTGVPFEYSRLRFHYKHFSFYAVVNKM</sequence>
<keyword evidence="1" id="KW-0678">Repressor</keyword>
<keyword evidence="2" id="KW-0805">Transcription regulation</keyword>
<dbReference type="SUPFAM" id="SSF46785">
    <property type="entry name" value="Winged helix' DNA-binding domain"/>
    <property type="match status" value="1"/>
</dbReference>
<dbReference type="KEGG" id="str:Sterm_2998"/>
<dbReference type="PANTHER" id="PTHR44846">
    <property type="entry name" value="MANNOSYL-D-GLYCERATE TRANSPORT/METABOLISM SYSTEM REPRESSOR MNGR-RELATED"/>
    <property type="match status" value="1"/>
</dbReference>
<dbReference type="SUPFAM" id="SSF64288">
    <property type="entry name" value="Chorismate lyase-like"/>
    <property type="match status" value="1"/>
</dbReference>
<dbReference type="GO" id="GO:0045892">
    <property type="term" value="P:negative regulation of DNA-templated transcription"/>
    <property type="evidence" value="ECO:0007669"/>
    <property type="project" value="TreeGrafter"/>
</dbReference>
<dbReference type="eggNOG" id="COG2188">
    <property type="taxonomic scope" value="Bacteria"/>
</dbReference>
<dbReference type="HOGENOM" id="CLU_063236_5_0_0"/>
<dbReference type="Pfam" id="PF00392">
    <property type="entry name" value="GntR"/>
    <property type="match status" value="1"/>
</dbReference>
<evidence type="ECO:0000256" key="4">
    <source>
        <dbReference type="ARBA" id="ARBA00023163"/>
    </source>
</evidence>
<keyword evidence="4" id="KW-0804">Transcription</keyword>
<keyword evidence="3" id="KW-0238">DNA-binding</keyword>
<dbReference type="SMART" id="SM00345">
    <property type="entry name" value="HTH_GNTR"/>
    <property type="match status" value="1"/>
</dbReference>
<dbReference type="Pfam" id="PF07702">
    <property type="entry name" value="UTRA"/>
    <property type="match status" value="1"/>
</dbReference>
<accession>D1ANN7</accession>
<dbReference type="Gene3D" id="1.10.10.10">
    <property type="entry name" value="Winged helix-like DNA-binding domain superfamily/Winged helix DNA-binding domain"/>
    <property type="match status" value="1"/>
</dbReference>
<protein>
    <submittedName>
        <fullName evidence="6">Transcriptional regulator, GntR family</fullName>
    </submittedName>
</protein>
<evidence type="ECO:0000313" key="6">
    <source>
        <dbReference type="EMBL" id="ACZ09841.1"/>
    </source>
</evidence>
<gene>
    <name evidence="6" type="ordered locus">Sterm_2998</name>
</gene>
<dbReference type="FunFam" id="3.40.1410.10:FF:000008">
    <property type="entry name" value="Transcriptional regulator, GntR family"/>
    <property type="match status" value="1"/>
</dbReference>
<evidence type="ECO:0000256" key="2">
    <source>
        <dbReference type="ARBA" id="ARBA00023015"/>
    </source>
</evidence>
<dbReference type="CDD" id="cd07377">
    <property type="entry name" value="WHTH_GntR"/>
    <property type="match status" value="1"/>
</dbReference>
<evidence type="ECO:0000256" key="3">
    <source>
        <dbReference type="ARBA" id="ARBA00023125"/>
    </source>
</evidence>
<dbReference type="InterPro" id="IPR000524">
    <property type="entry name" value="Tscrpt_reg_HTH_GntR"/>
</dbReference>
<feature type="domain" description="HTH gntR-type" evidence="5">
    <location>
        <begin position="1"/>
        <end position="69"/>
    </location>
</feature>
<dbReference type="InterPro" id="IPR028978">
    <property type="entry name" value="Chorismate_lyase_/UTRA_dom_sf"/>
</dbReference>
<dbReference type="GO" id="GO:0003677">
    <property type="term" value="F:DNA binding"/>
    <property type="evidence" value="ECO:0007669"/>
    <property type="project" value="UniProtKB-KW"/>
</dbReference>
<dbReference type="Gene3D" id="3.40.1410.10">
    <property type="entry name" value="Chorismate lyase-like"/>
    <property type="match status" value="1"/>
</dbReference>
<dbReference type="STRING" id="526218.Sterm_2998"/>
<dbReference type="RefSeq" id="WP_012862423.1">
    <property type="nucleotide sequence ID" value="NC_013517.1"/>
</dbReference>
<dbReference type="AlphaFoldDB" id="D1ANN7"/>
<dbReference type="PANTHER" id="PTHR44846:SF5">
    <property type="entry name" value="HTH-TYPE TRANSCRIPTIONAL REGULATOR GMUR"/>
    <property type="match status" value="1"/>
</dbReference>
<keyword evidence="7" id="KW-1185">Reference proteome</keyword>
<reference evidence="7" key="1">
    <citation type="submission" date="2009-09" db="EMBL/GenBank/DDBJ databases">
        <title>The complete chromosome of Sebaldella termitidis ATCC 33386.</title>
        <authorList>
            <consortium name="US DOE Joint Genome Institute (JGI-PGF)"/>
            <person name="Lucas S."/>
            <person name="Copeland A."/>
            <person name="Lapidus A."/>
            <person name="Glavina del Rio T."/>
            <person name="Dalin E."/>
            <person name="Tice H."/>
            <person name="Bruce D."/>
            <person name="Goodwin L."/>
            <person name="Pitluck S."/>
            <person name="Kyrpides N."/>
            <person name="Mavromatis K."/>
            <person name="Ivanova N."/>
            <person name="Mikhailova N."/>
            <person name="Sims D."/>
            <person name="Meincke L."/>
            <person name="Brettin T."/>
            <person name="Detter J.C."/>
            <person name="Han C."/>
            <person name="Larimer F."/>
            <person name="Land M."/>
            <person name="Hauser L."/>
            <person name="Markowitz V."/>
            <person name="Cheng J.F."/>
            <person name="Hugenholtz P."/>
            <person name="Woyke T."/>
            <person name="Wu D."/>
            <person name="Eisen J.A."/>
        </authorList>
    </citation>
    <scope>NUCLEOTIDE SEQUENCE [LARGE SCALE GENOMIC DNA]</scope>
    <source>
        <strain evidence="7">ATCC 33386 / NCTC 11300</strain>
    </source>
</reference>
<dbReference type="GO" id="GO:0003700">
    <property type="term" value="F:DNA-binding transcription factor activity"/>
    <property type="evidence" value="ECO:0007669"/>
    <property type="project" value="InterPro"/>
</dbReference>
<dbReference type="InterPro" id="IPR011663">
    <property type="entry name" value="UTRA"/>
</dbReference>
<dbReference type="PRINTS" id="PR00035">
    <property type="entry name" value="HTHGNTR"/>
</dbReference>
<name>D1ANN7_SEBTE</name>
<organism evidence="6 7">
    <name type="scientific">Sebaldella termitidis (strain ATCC 33386 / NCTC 11300)</name>
    <dbReference type="NCBI Taxonomy" id="526218"/>
    <lineage>
        <taxon>Bacteria</taxon>
        <taxon>Fusobacteriati</taxon>
        <taxon>Fusobacteriota</taxon>
        <taxon>Fusobacteriia</taxon>
        <taxon>Fusobacteriales</taxon>
        <taxon>Leptotrichiaceae</taxon>
        <taxon>Sebaldella</taxon>
    </lineage>
</organism>
<proteinExistence type="predicted"/>
<dbReference type="PROSITE" id="PS50949">
    <property type="entry name" value="HTH_GNTR"/>
    <property type="match status" value="1"/>
</dbReference>
<dbReference type="EMBL" id="CP001739">
    <property type="protein sequence ID" value="ACZ09841.1"/>
    <property type="molecule type" value="Genomic_DNA"/>
</dbReference>
<dbReference type="InterPro" id="IPR050679">
    <property type="entry name" value="Bact_HTH_transcr_reg"/>
</dbReference>
<evidence type="ECO:0000256" key="1">
    <source>
        <dbReference type="ARBA" id="ARBA00022491"/>
    </source>
</evidence>
<dbReference type="InterPro" id="IPR036388">
    <property type="entry name" value="WH-like_DNA-bd_sf"/>
</dbReference>
<reference evidence="6 7" key="2">
    <citation type="journal article" date="2010" name="Stand. Genomic Sci.">
        <title>Complete genome sequence of Sebaldella termitidis type strain (NCTC 11300).</title>
        <authorList>
            <person name="Harmon-Smith M."/>
            <person name="Celia L."/>
            <person name="Chertkov O."/>
            <person name="Lapidus A."/>
            <person name="Copeland A."/>
            <person name="Glavina Del Rio T."/>
            <person name="Nolan M."/>
            <person name="Lucas S."/>
            <person name="Tice H."/>
            <person name="Cheng J.F."/>
            <person name="Han C."/>
            <person name="Detter J.C."/>
            <person name="Bruce D."/>
            <person name="Goodwin L."/>
            <person name="Pitluck S."/>
            <person name="Pati A."/>
            <person name="Liolios K."/>
            <person name="Ivanova N."/>
            <person name="Mavromatis K."/>
            <person name="Mikhailova N."/>
            <person name="Chen A."/>
            <person name="Palaniappan K."/>
            <person name="Land M."/>
            <person name="Hauser L."/>
            <person name="Chang Y.J."/>
            <person name="Jeffries C.D."/>
            <person name="Brettin T."/>
            <person name="Goker M."/>
            <person name="Beck B."/>
            <person name="Bristow J."/>
            <person name="Eisen J.A."/>
            <person name="Markowitz V."/>
            <person name="Hugenholtz P."/>
            <person name="Kyrpides N.C."/>
            <person name="Klenk H.P."/>
            <person name="Chen F."/>
        </authorList>
    </citation>
    <scope>NUCLEOTIDE SEQUENCE [LARGE SCALE GENOMIC DNA]</scope>
    <source>
        <strain evidence="7">ATCC 33386 / NCTC 11300</strain>
    </source>
</reference>
<evidence type="ECO:0000313" key="7">
    <source>
        <dbReference type="Proteomes" id="UP000000845"/>
    </source>
</evidence>